<dbReference type="InterPro" id="IPR013320">
    <property type="entry name" value="ConA-like_dom_sf"/>
</dbReference>
<dbReference type="GO" id="GO:0005737">
    <property type="term" value="C:cytoplasm"/>
    <property type="evidence" value="ECO:0007669"/>
    <property type="project" value="TreeGrafter"/>
</dbReference>
<dbReference type="Gene3D" id="2.60.120.920">
    <property type="match status" value="1"/>
</dbReference>
<feature type="region of interest" description="Disordered" evidence="4">
    <location>
        <begin position="309"/>
        <end position="330"/>
    </location>
</feature>
<dbReference type="InterPro" id="IPR045129">
    <property type="entry name" value="RNF123/RKP/RSPRY1"/>
</dbReference>
<dbReference type="Proteomes" id="UP000001811">
    <property type="component" value="Chromosome 9"/>
</dbReference>
<organism evidence="6 7">
    <name type="scientific">Oryctolagus cuniculus</name>
    <name type="common">Rabbit</name>
    <dbReference type="NCBI Taxonomy" id="9986"/>
    <lineage>
        <taxon>Eukaryota</taxon>
        <taxon>Metazoa</taxon>
        <taxon>Chordata</taxon>
        <taxon>Craniata</taxon>
        <taxon>Vertebrata</taxon>
        <taxon>Euteleostomi</taxon>
        <taxon>Mammalia</taxon>
        <taxon>Eutheria</taxon>
        <taxon>Euarchontoglires</taxon>
        <taxon>Glires</taxon>
        <taxon>Lagomorpha</taxon>
        <taxon>Leporidae</taxon>
        <taxon>Oryctolagus</taxon>
    </lineage>
</organism>
<evidence type="ECO:0000313" key="6">
    <source>
        <dbReference type="Ensembl" id="ENSOCUP00000029319.1"/>
    </source>
</evidence>
<dbReference type="SUPFAM" id="SSF49899">
    <property type="entry name" value="Concanavalin A-like lectins/glucanases"/>
    <property type="match status" value="1"/>
</dbReference>
<evidence type="ECO:0000259" key="5">
    <source>
        <dbReference type="PROSITE" id="PS50188"/>
    </source>
</evidence>
<feature type="compositionally biased region" description="Basic and acidic residues" evidence="4">
    <location>
        <begin position="311"/>
        <end position="330"/>
    </location>
</feature>
<dbReference type="PANTHER" id="PTHR13363">
    <property type="entry name" value="RING FINGER AND SRY DOMAIN-CONTAINING"/>
    <property type="match status" value="1"/>
</dbReference>
<dbReference type="InterPro" id="IPR001870">
    <property type="entry name" value="B30.2/SPRY"/>
</dbReference>
<reference evidence="6 7" key="1">
    <citation type="journal article" date="2011" name="Nature">
        <title>A high-resolution map of human evolutionary constraint using 29 mammals.</title>
        <authorList>
            <person name="Lindblad-Toh K."/>
            <person name="Garber M."/>
            <person name="Zuk O."/>
            <person name="Lin M.F."/>
            <person name="Parker B.J."/>
            <person name="Washietl S."/>
            <person name="Kheradpour P."/>
            <person name="Ernst J."/>
            <person name="Jordan G."/>
            <person name="Mauceli E."/>
            <person name="Ward L.D."/>
            <person name="Lowe C.B."/>
            <person name="Holloway A.K."/>
            <person name="Clamp M."/>
            <person name="Gnerre S."/>
            <person name="Alfoldi J."/>
            <person name="Beal K."/>
            <person name="Chang J."/>
            <person name="Clawson H."/>
            <person name="Cuff J."/>
            <person name="Di Palma F."/>
            <person name="Fitzgerald S."/>
            <person name="Flicek P."/>
            <person name="Guttman M."/>
            <person name="Hubisz M.J."/>
            <person name="Jaffe D.B."/>
            <person name="Jungreis I."/>
            <person name="Kent W.J."/>
            <person name="Kostka D."/>
            <person name="Lara M."/>
            <person name="Martins A.L."/>
            <person name="Massingham T."/>
            <person name="Moltke I."/>
            <person name="Raney B.J."/>
            <person name="Rasmussen M.D."/>
            <person name="Robinson J."/>
            <person name="Stark A."/>
            <person name="Vilella A.J."/>
            <person name="Wen J."/>
            <person name="Xie X."/>
            <person name="Zody M.C."/>
            <person name="Baldwin J."/>
            <person name="Bloom T."/>
            <person name="Chin C.W."/>
            <person name="Heiman D."/>
            <person name="Nicol R."/>
            <person name="Nusbaum C."/>
            <person name="Young S."/>
            <person name="Wilkinson J."/>
            <person name="Worley K.C."/>
            <person name="Kovar C.L."/>
            <person name="Muzny D.M."/>
            <person name="Gibbs R.A."/>
            <person name="Cree A."/>
            <person name="Dihn H.H."/>
            <person name="Fowler G."/>
            <person name="Jhangiani S."/>
            <person name="Joshi V."/>
            <person name="Lee S."/>
            <person name="Lewis L.R."/>
            <person name="Nazareth L.V."/>
            <person name="Okwuonu G."/>
            <person name="Santibanez J."/>
            <person name="Warren W.C."/>
            <person name="Mardis E.R."/>
            <person name="Weinstock G.M."/>
            <person name="Wilson R.K."/>
            <person name="Delehaunty K."/>
            <person name="Dooling D."/>
            <person name="Fronik C."/>
            <person name="Fulton L."/>
            <person name="Fulton B."/>
            <person name="Graves T."/>
            <person name="Minx P."/>
            <person name="Sodergren E."/>
            <person name="Birney E."/>
            <person name="Margulies E.H."/>
            <person name="Herrero J."/>
            <person name="Green E.D."/>
            <person name="Haussler D."/>
            <person name="Siepel A."/>
            <person name="Goldman N."/>
            <person name="Pollard K.S."/>
            <person name="Pedersen J.S."/>
            <person name="Lander E.S."/>
            <person name="Kellis M."/>
        </authorList>
    </citation>
    <scope>NUCLEOTIDE SEQUENCE [LARGE SCALE GENOMIC DNA]</scope>
    <source>
        <strain evidence="6 7">Thorbecke inbred</strain>
    </source>
</reference>
<proteinExistence type="predicted"/>
<protein>
    <recommendedName>
        <fullName evidence="5">B30.2/SPRY domain-containing protein</fullName>
    </recommendedName>
</protein>
<evidence type="ECO:0000313" key="7">
    <source>
        <dbReference type="Proteomes" id="UP000001811"/>
    </source>
</evidence>
<reference evidence="6" key="2">
    <citation type="submission" date="2025-08" db="UniProtKB">
        <authorList>
            <consortium name="Ensembl"/>
        </authorList>
    </citation>
    <scope>IDENTIFICATION</scope>
    <source>
        <strain evidence="6">Thorbecke</strain>
    </source>
</reference>
<dbReference type="PANTHER" id="PTHR13363:SF5">
    <property type="entry name" value="E3 UBIQUITIN-PROTEIN LIGASE RNF123"/>
    <property type="match status" value="1"/>
</dbReference>
<evidence type="ECO:0000256" key="2">
    <source>
        <dbReference type="ARBA" id="ARBA00022771"/>
    </source>
</evidence>
<dbReference type="Pfam" id="PF00622">
    <property type="entry name" value="SPRY"/>
    <property type="match status" value="1"/>
</dbReference>
<sequence>MQIGWCTINCRFNQEEGVGDTHNSYAYDGNRVRKWNVTTTNYGKAWAAGDIVSCLIDLDDGTLSFCLNGVSLGTAFENLSRGLGMAYFPAISLSFKESVAFNFGSRPLRYRFGKDPPCADLTRAQRLLGCFRAVLSVELDPMEGRLVEKESSEWQLQGQPTVLLTLAHIFHRFAPLLHQVYLVEAVLMSFLLGIVEKATPAQAQSAVHQILDLLWLFMEDYEVQDCLKQLMMSLLRLYRFSPIVPDLGLQIHYLRLTIAILRHQKSRKFLLSNVLFDVLRSVVFFYIKSPLRVEEAGLQELIPTTWWPHRSSREGKDSAEDRAEAAEERPRRRAYERGCQRLKKRIEACSVHFRLVFPSPFKGEASRYIFLTKFRKFLQENASGRGNMPMLCPPEYMASNPRASCSEEAYIPPQVFYNGKVDYFDLQRLGGLLSHLRKTLKGVCSPLGSEQSLSLCSGPLSLLQRPVQALAVGGALPLPRPGWLSSPTLGRANRFLSTAAVSLMTPRRPLSTSEKVKVRTLSVEQRTREDIEGSHWNEGLLLGRPPEEPEQPLTENSLLEVLDGAIMMYNLSVHQQLGKMVGVSDDVNEYATALRDTEDKIRRCPKRRKDILAELTKSQKVFSEKLDHLSRRLAWVHATVYSQEKMLDIYWLLRVCLRTIEHGDRTGSLFAFMPEFYLSVAINSYSALKNYFGPVHSMEELPGNGTTLAGVREGWHQGGP</sequence>
<keyword evidence="2" id="KW-0863">Zinc-finger</keyword>
<reference evidence="6" key="3">
    <citation type="submission" date="2025-09" db="UniProtKB">
        <authorList>
            <consortium name="Ensembl"/>
        </authorList>
    </citation>
    <scope>IDENTIFICATION</scope>
    <source>
        <strain evidence="6">Thorbecke</strain>
    </source>
</reference>
<dbReference type="PROSITE" id="PS50188">
    <property type="entry name" value="B302_SPRY"/>
    <property type="match status" value="1"/>
</dbReference>
<dbReference type="GO" id="GO:0004842">
    <property type="term" value="F:ubiquitin-protein transferase activity"/>
    <property type="evidence" value="ECO:0007669"/>
    <property type="project" value="InterPro"/>
</dbReference>
<dbReference type="EMBL" id="AAGW02044088">
    <property type="status" value="NOT_ANNOTATED_CDS"/>
    <property type="molecule type" value="Genomic_DNA"/>
</dbReference>
<dbReference type="EMBL" id="AAGW02044090">
    <property type="status" value="NOT_ANNOTATED_CDS"/>
    <property type="molecule type" value="Genomic_DNA"/>
</dbReference>
<dbReference type="InterPro" id="IPR003877">
    <property type="entry name" value="SPRY_dom"/>
</dbReference>
<dbReference type="GO" id="GO:0051603">
    <property type="term" value="P:proteolysis involved in protein catabolic process"/>
    <property type="evidence" value="ECO:0007669"/>
    <property type="project" value="TreeGrafter"/>
</dbReference>
<dbReference type="EMBL" id="AAGW02044089">
    <property type="status" value="NOT_ANNOTATED_CDS"/>
    <property type="molecule type" value="Genomic_DNA"/>
</dbReference>
<dbReference type="InterPro" id="IPR043136">
    <property type="entry name" value="B30.2/SPRY_sf"/>
</dbReference>
<evidence type="ECO:0000256" key="1">
    <source>
        <dbReference type="ARBA" id="ARBA00022723"/>
    </source>
</evidence>
<keyword evidence="7" id="KW-1185">Reference proteome</keyword>
<dbReference type="SMART" id="SM00449">
    <property type="entry name" value="SPRY"/>
    <property type="match status" value="1"/>
</dbReference>
<dbReference type="Ensembl" id="ENSOCUT00000039254.1">
    <property type="protein sequence ID" value="ENSOCUP00000029319.1"/>
    <property type="gene ID" value="ENSOCUG00000032568.1"/>
</dbReference>
<accession>A0A9S5XEI0</accession>
<dbReference type="AlphaFoldDB" id="A0A9S5XEI0"/>
<dbReference type="GeneTree" id="ENSGT00940000155781"/>
<name>A0A9S5XEI0_RABIT</name>
<keyword evidence="3" id="KW-0862">Zinc</keyword>
<dbReference type="GO" id="GO:0008270">
    <property type="term" value="F:zinc ion binding"/>
    <property type="evidence" value="ECO:0007669"/>
    <property type="project" value="UniProtKB-KW"/>
</dbReference>
<keyword evidence="1" id="KW-0479">Metal-binding</keyword>
<evidence type="ECO:0000256" key="4">
    <source>
        <dbReference type="SAM" id="MobiDB-lite"/>
    </source>
</evidence>
<feature type="domain" description="B30.2/SPRY" evidence="5">
    <location>
        <begin position="1"/>
        <end position="108"/>
    </location>
</feature>
<evidence type="ECO:0000256" key="3">
    <source>
        <dbReference type="ARBA" id="ARBA00022833"/>
    </source>
</evidence>